<sequence>MKFAIQTLFAIGFTALALNASAGKWSQNNGVVSSDTEIVESTAIESISVEEEHGIIFMREEEKLARDVYTTLYGLWGMNIFNNIAKSEQSHMDAMKVLIDKYALADPNIDDSVGVYSDYHFVETYEELVTLGSESLESALRVGIIIEELDIKDIKEMENEVEGNDDIVSTYEELLKGSRNHLRAFWDVFSSKGLTYEPQFISQEEFDAIINSPMETGNLK</sequence>
<dbReference type="CDD" id="cd01048">
    <property type="entry name" value="Ferritin_like_AB2"/>
    <property type="match status" value="1"/>
</dbReference>
<reference evidence="3 4" key="1">
    <citation type="submission" date="2022-06" db="EMBL/GenBank/DDBJ databases">
        <title>Thiomicrohabdus sp. nov, an obligately chemolithoautotrophic, sulfur-oxidizing bacterium isolated from beach of Guanyin Mountain. Amoy.</title>
        <authorList>
            <person name="Zhu H."/>
        </authorList>
    </citation>
    <scope>NUCLEOTIDE SEQUENCE [LARGE SCALE GENOMIC DNA]</scope>
    <source>
        <strain evidence="3 4">XGS-01</strain>
    </source>
</reference>
<dbReference type="InterPro" id="IPR019243">
    <property type="entry name" value="DUF2202"/>
</dbReference>
<evidence type="ECO:0000313" key="4">
    <source>
        <dbReference type="Proteomes" id="UP001222275"/>
    </source>
</evidence>
<feature type="signal peptide" evidence="1">
    <location>
        <begin position="1"/>
        <end position="22"/>
    </location>
</feature>
<dbReference type="Proteomes" id="UP001222275">
    <property type="component" value="Chromosome"/>
</dbReference>
<keyword evidence="4" id="KW-1185">Reference proteome</keyword>
<gene>
    <name evidence="3" type="ORF">NR989_10075</name>
</gene>
<feature type="domain" description="DUF2202" evidence="2">
    <location>
        <begin position="52"/>
        <end position="212"/>
    </location>
</feature>
<evidence type="ECO:0000313" key="3">
    <source>
        <dbReference type="EMBL" id="WEJ62354.1"/>
    </source>
</evidence>
<dbReference type="SUPFAM" id="SSF47240">
    <property type="entry name" value="Ferritin-like"/>
    <property type="match status" value="1"/>
</dbReference>
<feature type="chain" id="PRO_5047430772" evidence="1">
    <location>
        <begin position="23"/>
        <end position="220"/>
    </location>
</feature>
<dbReference type="Gene3D" id="1.20.1260.10">
    <property type="match status" value="1"/>
</dbReference>
<name>A0ABY8C8S1_9GAMM</name>
<evidence type="ECO:0000259" key="2">
    <source>
        <dbReference type="Pfam" id="PF09968"/>
    </source>
</evidence>
<dbReference type="InterPro" id="IPR012347">
    <property type="entry name" value="Ferritin-like"/>
</dbReference>
<dbReference type="RefSeq" id="WP_275594611.1">
    <property type="nucleotide sequence ID" value="NZ_CP102381.1"/>
</dbReference>
<proteinExistence type="predicted"/>
<dbReference type="Pfam" id="PF09968">
    <property type="entry name" value="DUF2202"/>
    <property type="match status" value="1"/>
</dbReference>
<dbReference type="EMBL" id="CP102381">
    <property type="protein sequence ID" value="WEJ62354.1"/>
    <property type="molecule type" value="Genomic_DNA"/>
</dbReference>
<dbReference type="InterPro" id="IPR009078">
    <property type="entry name" value="Ferritin-like_SF"/>
</dbReference>
<keyword evidence="1" id="KW-0732">Signal</keyword>
<accession>A0ABY8C8S1</accession>
<organism evidence="3 4">
    <name type="scientific">Thiomicrorhabdus lithotrophica</name>
    <dbReference type="NCBI Taxonomy" id="2949997"/>
    <lineage>
        <taxon>Bacteria</taxon>
        <taxon>Pseudomonadati</taxon>
        <taxon>Pseudomonadota</taxon>
        <taxon>Gammaproteobacteria</taxon>
        <taxon>Thiotrichales</taxon>
        <taxon>Piscirickettsiaceae</taxon>
        <taxon>Thiomicrorhabdus</taxon>
    </lineage>
</organism>
<evidence type="ECO:0000256" key="1">
    <source>
        <dbReference type="SAM" id="SignalP"/>
    </source>
</evidence>
<protein>
    <submittedName>
        <fullName evidence="3">DUF2202 domain-containing protein</fullName>
    </submittedName>
</protein>